<comment type="caution">
    <text evidence="1">The sequence shown here is derived from an EMBL/GenBank/DDBJ whole genome shotgun (WGS) entry which is preliminary data.</text>
</comment>
<accession>A0A0E9NAU0</accession>
<dbReference type="Proteomes" id="UP000033140">
    <property type="component" value="Unassembled WGS sequence"/>
</dbReference>
<dbReference type="EMBL" id="BACD03000006">
    <property type="protein sequence ID" value="GAO46987.1"/>
    <property type="molecule type" value="Genomic_DNA"/>
</dbReference>
<organism evidence="1 2">
    <name type="scientific">Saitoella complicata (strain BCRC 22490 / CBS 7301 / JCM 7358 / NBRC 10748 / NRRL Y-17804)</name>
    <dbReference type="NCBI Taxonomy" id="698492"/>
    <lineage>
        <taxon>Eukaryota</taxon>
        <taxon>Fungi</taxon>
        <taxon>Dikarya</taxon>
        <taxon>Ascomycota</taxon>
        <taxon>Taphrinomycotina</taxon>
        <taxon>Taphrinomycotina incertae sedis</taxon>
        <taxon>Saitoella</taxon>
    </lineage>
</organism>
<reference evidence="1 2" key="2">
    <citation type="journal article" date="2014" name="J. Gen. Appl. Microbiol.">
        <title>The early diverging ascomycetous budding yeast Saitoella complicata has three histone deacetylases belonging to the Clr6, Hos2, and Rpd3 lineages.</title>
        <authorList>
            <person name="Nishida H."/>
            <person name="Matsumoto T."/>
            <person name="Kondo S."/>
            <person name="Hamamoto M."/>
            <person name="Yoshikawa H."/>
        </authorList>
    </citation>
    <scope>NUCLEOTIDE SEQUENCE [LARGE SCALE GENOMIC DNA]</scope>
    <source>
        <strain evidence="1 2">NRRL Y-17804</strain>
    </source>
</reference>
<reference evidence="1 2" key="1">
    <citation type="journal article" date="2011" name="J. Gen. Appl. Microbiol.">
        <title>Draft genome sequencing of the enigmatic yeast Saitoella complicata.</title>
        <authorList>
            <person name="Nishida H."/>
            <person name="Hamamoto M."/>
            <person name="Sugiyama J."/>
        </authorList>
    </citation>
    <scope>NUCLEOTIDE SEQUENCE [LARGE SCALE GENOMIC DNA]</scope>
    <source>
        <strain evidence="1 2">NRRL Y-17804</strain>
    </source>
</reference>
<sequence>MAFQVIDSLSLSISLSLWVDNKFRKFPPKRLFSCNSTQQCLSCIYLPNNTRFVTNYPFLNRKAGNVSP</sequence>
<name>A0A0E9NAU0_SAICN</name>
<proteinExistence type="predicted"/>
<reference evidence="1 2" key="3">
    <citation type="journal article" date="2015" name="Genome Announc.">
        <title>Draft Genome Sequence of the Archiascomycetous Yeast Saitoella complicata.</title>
        <authorList>
            <person name="Yamauchi K."/>
            <person name="Kondo S."/>
            <person name="Hamamoto M."/>
            <person name="Takahashi Y."/>
            <person name="Ogura Y."/>
            <person name="Hayashi T."/>
            <person name="Nishida H."/>
        </authorList>
    </citation>
    <scope>NUCLEOTIDE SEQUENCE [LARGE SCALE GENOMIC DNA]</scope>
    <source>
        <strain evidence="1 2">NRRL Y-17804</strain>
    </source>
</reference>
<evidence type="ECO:0000313" key="2">
    <source>
        <dbReference type="Proteomes" id="UP000033140"/>
    </source>
</evidence>
<evidence type="ECO:0000313" key="1">
    <source>
        <dbReference type="EMBL" id="GAO46987.1"/>
    </source>
</evidence>
<gene>
    <name evidence="1" type="ORF">G7K_1201-t1</name>
</gene>
<protein>
    <submittedName>
        <fullName evidence="1">Uncharacterized protein</fullName>
    </submittedName>
</protein>
<keyword evidence="2" id="KW-1185">Reference proteome</keyword>
<dbReference type="AlphaFoldDB" id="A0A0E9NAU0"/>